<dbReference type="Proteomes" id="UP000008139">
    <property type="component" value="Chromosome"/>
</dbReference>
<dbReference type="NCBIfam" id="TIGR01993">
    <property type="entry name" value="Pyr-5-nucltdase"/>
    <property type="match status" value="1"/>
</dbReference>
<dbReference type="InParanoid" id="F2LTL9"/>
<dbReference type="PANTHER" id="PTHR12725:SF117">
    <property type="entry name" value="HALOACID DEHALOGENASE-LIKE HYDROLASE"/>
    <property type="match status" value="1"/>
</dbReference>
<reference evidence="1 2" key="1">
    <citation type="journal article" date="2011" name="Stand. Genomic Sci.">
        <title>Complete genome sequence of the thermophilic sulfur-reducer Hippea maritima type strain (MH(2)).</title>
        <authorList>
            <person name="Huntemann M."/>
            <person name="Lu M."/>
            <person name="Nolan M."/>
            <person name="Lapidus A."/>
            <person name="Lucas S."/>
            <person name="Hammon N."/>
            <person name="Deshpande S."/>
            <person name="Cheng J.F."/>
            <person name="Tapia R."/>
            <person name="Han C."/>
            <person name="Goodwin L."/>
            <person name="Pitluck S."/>
            <person name="Liolios K."/>
            <person name="Pagani I."/>
            <person name="Ivanova N."/>
            <person name="Ovchinikova G."/>
            <person name="Pati A."/>
            <person name="Chen A."/>
            <person name="Palaniappan K."/>
            <person name="Land M."/>
            <person name="Hauser L."/>
            <person name="Jeffries C.D."/>
            <person name="Detter J.C."/>
            <person name="Brambilla E.M."/>
            <person name="Rohde M."/>
            <person name="Spring S."/>
            <person name="Goker M."/>
            <person name="Woyke T."/>
            <person name="Bristow J."/>
            <person name="Eisen J.A."/>
            <person name="Markowitz V."/>
            <person name="Hugenholtz P."/>
            <person name="Kyrpides N.C."/>
            <person name="Klenk H.P."/>
            <person name="Mavromatis K."/>
        </authorList>
    </citation>
    <scope>NUCLEOTIDE SEQUENCE [LARGE SCALE GENOMIC DNA]</scope>
    <source>
        <strain evidence="2">ATCC 700847 / DSM 10411 / MH2</strain>
    </source>
</reference>
<dbReference type="Gene3D" id="3.40.50.1000">
    <property type="entry name" value="HAD superfamily/HAD-like"/>
    <property type="match status" value="1"/>
</dbReference>
<protein>
    <submittedName>
        <fullName evidence="1">Pyrimidine 5'-nucleotidase</fullName>
    </submittedName>
</protein>
<dbReference type="eggNOG" id="COG1011">
    <property type="taxonomic scope" value="Bacteria"/>
</dbReference>
<dbReference type="KEGG" id="hmr:Hipma_0367"/>
<dbReference type="Gene3D" id="1.10.150.450">
    <property type="match status" value="1"/>
</dbReference>
<dbReference type="STRING" id="760142.Hipma_0367"/>
<accession>F2LTL9</accession>
<dbReference type="EMBL" id="CP002606">
    <property type="protein sequence ID" value="AEA33344.1"/>
    <property type="molecule type" value="Genomic_DNA"/>
</dbReference>
<dbReference type="RefSeq" id="WP_013681388.1">
    <property type="nucleotide sequence ID" value="NC_015318.1"/>
</dbReference>
<dbReference type="PANTHER" id="PTHR12725">
    <property type="entry name" value="HALOACID DEHALOGENASE-LIKE HYDROLASE"/>
    <property type="match status" value="1"/>
</dbReference>
<keyword evidence="2" id="KW-1185">Reference proteome</keyword>
<reference evidence="2" key="2">
    <citation type="submission" date="2011-03" db="EMBL/GenBank/DDBJ databases">
        <title>The complete genome of Hippea maritima DSM 10411.</title>
        <authorList>
            <consortium name="US DOE Joint Genome Institute (JGI-PGF)"/>
            <person name="Lucas S."/>
            <person name="Copeland A."/>
            <person name="Lapidus A."/>
            <person name="Bruce D."/>
            <person name="Goodwin L."/>
            <person name="Pitluck S."/>
            <person name="Peters L."/>
            <person name="Kyrpides N."/>
            <person name="Mavromatis K."/>
            <person name="Pagani I."/>
            <person name="Ivanova N."/>
            <person name="Mikhailova N."/>
            <person name="Lu M."/>
            <person name="Detter J.C."/>
            <person name="Tapia R."/>
            <person name="Han C."/>
            <person name="Land M."/>
            <person name="Hauser L."/>
            <person name="Markowitz V."/>
            <person name="Cheng J.-F."/>
            <person name="Hugenholtz P."/>
            <person name="Woyke T."/>
            <person name="Wu D."/>
            <person name="Spring S."/>
            <person name="Schroeder M."/>
            <person name="Brambilla E."/>
            <person name="Klenk H.-P."/>
            <person name="Eisen J.A."/>
        </authorList>
    </citation>
    <scope>NUCLEOTIDE SEQUENCE [LARGE SCALE GENOMIC DNA]</scope>
    <source>
        <strain evidence="2">ATCC 700847 / DSM 10411 / MH2</strain>
    </source>
</reference>
<dbReference type="InterPro" id="IPR010237">
    <property type="entry name" value="Pyr-5-nucltdase"/>
</dbReference>
<organism evidence="1 2">
    <name type="scientific">Hippea maritima (strain ATCC 700847 / DSM 10411 / MH2)</name>
    <dbReference type="NCBI Taxonomy" id="760142"/>
    <lineage>
        <taxon>Bacteria</taxon>
        <taxon>Pseudomonadati</taxon>
        <taxon>Campylobacterota</taxon>
        <taxon>Desulfurellia</taxon>
        <taxon>Desulfurellales</taxon>
        <taxon>Hippeaceae</taxon>
        <taxon>Hippea</taxon>
    </lineage>
</organism>
<evidence type="ECO:0000313" key="2">
    <source>
        <dbReference type="Proteomes" id="UP000008139"/>
    </source>
</evidence>
<dbReference type="SUPFAM" id="SSF56784">
    <property type="entry name" value="HAD-like"/>
    <property type="match status" value="1"/>
</dbReference>
<gene>
    <name evidence="1" type="ordered locus">Hipma_0367</name>
</gene>
<dbReference type="OrthoDB" id="9807630at2"/>
<dbReference type="SFLD" id="SFLDS00003">
    <property type="entry name" value="Haloacid_Dehalogenase"/>
    <property type="match status" value="1"/>
</dbReference>
<dbReference type="InterPro" id="IPR023214">
    <property type="entry name" value="HAD_sf"/>
</dbReference>
<dbReference type="HOGENOM" id="CLU_059493_2_1_7"/>
<evidence type="ECO:0000313" key="1">
    <source>
        <dbReference type="EMBL" id="AEA33344.1"/>
    </source>
</evidence>
<name>F2LTL9_HIPMA</name>
<dbReference type="SFLD" id="SFLDG01129">
    <property type="entry name" value="C1.5:_HAD__Beta-PGM__Phosphata"/>
    <property type="match status" value="1"/>
</dbReference>
<dbReference type="AlphaFoldDB" id="F2LTL9"/>
<dbReference type="Pfam" id="PF00702">
    <property type="entry name" value="Hydrolase"/>
    <property type="match status" value="1"/>
</dbReference>
<dbReference type="SFLD" id="SFLDG01132">
    <property type="entry name" value="C1.5.3:_5'-Nucleotidase_Like"/>
    <property type="match status" value="1"/>
</dbReference>
<sequence length="205" mass="23851">MKVFLIDVDNTLYPPESGVFDLVDKRINRYMIEFLGMDEKEVPRKRIEYWHTYGTTMAGLMRHYNINPHHFLEYTHDIDLKGLIKPNPNLRQKLKQMEAVKIAFTNAPLKHAEKVLSLLGVEDLFIDIFDIISADFIGKPHKYPYVKIINQTKAEEYIMADDFERNIETAKSLGIFSIHVGKQASKGHINVESFEKIPLEIINYP</sequence>
<proteinExistence type="predicted"/>
<dbReference type="InterPro" id="IPR036412">
    <property type="entry name" value="HAD-like_sf"/>
</dbReference>